<dbReference type="PANTHER" id="PTHR10824:SF4">
    <property type="entry name" value="ACYL-COENZYME A THIOESTERASE 1-LIKE"/>
    <property type="match status" value="1"/>
</dbReference>
<reference evidence="6" key="1">
    <citation type="submission" date="2014-07" db="EMBL/GenBank/DDBJ databases">
        <authorList>
            <person name="Monot Marc"/>
        </authorList>
    </citation>
    <scope>NUCLEOTIDE SEQUENCE</scope>
    <source>
        <strain evidence="5">7032994</strain>
    </source>
</reference>
<dbReference type="GO" id="GO:0047617">
    <property type="term" value="F:fatty acyl-CoA hydrolase activity"/>
    <property type="evidence" value="ECO:0007669"/>
    <property type="project" value="TreeGrafter"/>
</dbReference>
<dbReference type="RefSeq" id="WP_009902867.1">
    <property type="nucleotide sequence ID" value="NZ_BAABSG010000001.1"/>
</dbReference>
<dbReference type="InterPro" id="IPR042490">
    <property type="entry name" value="Thio_Ohase/BAAT_N"/>
</dbReference>
<proteinExistence type="inferred from homology"/>
<dbReference type="Gene3D" id="2.60.40.2240">
    <property type="entry name" value="Acyl-CoA thioester hydrolase/BAAT N-terminal domain"/>
    <property type="match status" value="1"/>
</dbReference>
<evidence type="ECO:0000256" key="1">
    <source>
        <dbReference type="ARBA" id="ARBA00006538"/>
    </source>
</evidence>
<dbReference type="InterPro" id="IPR014940">
    <property type="entry name" value="BAAT_C"/>
</dbReference>
<accession>A0A069AF11</accession>
<evidence type="ECO:0000313" key="6">
    <source>
        <dbReference type="EMBL" id="CDS87934.1"/>
    </source>
</evidence>
<dbReference type="EMBL" id="CAADAN010000003">
    <property type="protein sequence ID" value="VFD30612.1"/>
    <property type="molecule type" value="Genomic_DNA"/>
</dbReference>
<dbReference type="Gene3D" id="3.40.50.1820">
    <property type="entry name" value="alpha/beta hydrolase"/>
    <property type="match status" value="1"/>
</dbReference>
<dbReference type="EMBL" id="LK932517">
    <property type="protein sequence ID" value="CDS87934.1"/>
    <property type="molecule type" value="Genomic_DNA"/>
</dbReference>
<evidence type="ECO:0000256" key="2">
    <source>
        <dbReference type="PIRSR" id="PIRSR016521-1"/>
    </source>
</evidence>
<feature type="domain" description="BAAT/Acyl-CoA thioester hydrolase C-terminal" evidence="4">
    <location>
        <begin position="198"/>
        <end position="427"/>
    </location>
</feature>
<name>A0A069AF11_CLODI</name>
<feature type="domain" description="Acyl-CoA thioester hydrolase/bile acid-CoA amino acid N-acetyltransferase" evidence="3">
    <location>
        <begin position="13"/>
        <end position="134"/>
    </location>
</feature>
<dbReference type="PANTHER" id="PTHR10824">
    <property type="entry name" value="ACYL-COENZYME A THIOESTERASE-RELATED"/>
    <property type="match status" value="1"/>
</dbReference>
<dbReference type="InterPro" id="IPR016662">
    <property type="entry name" value="Acyl-CoA_thioEstase_long-chain"/>
</dbReference>
<dbReference type="SUPFAM" id="SSF53474">
    <property type="entry name" value="alpha/beta-Hydrolases"/>
    <property type="match status" value="1"/>
</dbReference>
<feature type="active site" description="Charge relay system" evidence="2">
    <location>
        <position position="227"/>
    </location>
</feature>
<evidence type="ECO:0000313" key="5">
    <source>
        <dbReference type="EMBL" id="CDS87250.1"/>
    </source>
</evidence>
<organism evidence="6">
    <name type="scientific">Clostridioides difficile</name>
    <name type="common">Peptoclostridium difficile</name>
    <dbReference type="NCBI Taxonomy" id="1496"/>
    <lineage>
        <taxon>Bacteria</taxon>
        <taxon>Bacillati</taxon>
        <taxon>Bacillota</taxon>
        <taxon>Clostridia</taxon>
        <taxon>Peptostreptococcales</taxon>
        <taxon>Peptostreptococcaceae</taxon>
        <taxon>Clostridioides</taxon>
    </lineage>
</organism>
<dbReference type="PIRSF" id="PIRSF016521">
    <property type="entry name" value="Acyl-CoA_hydro"/>
    <property type="match status" value="1"/>
</dbReference>
<dbReference type="Pfam" id="PF08840">
    <property type="entry name" value="BAAT_C"/>
    <property type="match status" value="1"/>
</dbReference>
<evidence type="ECO:0000313" key="8">
    <source>
        <dbReference type="Proteomes" id="UP000411588"/>
    </source>
</evidence>
<dbReference type="GO" id="GO:0006637">
    <property type="term" value="P:acyl-CoA metabolic process"/>
    <property type="evidence" value="ECO:0007669"/>
    <property type="project" value="InterPro"/>
</dbReference>
<feature type="active site" description="Charge relay system" evidence="2">
    <location>
        <position position="375"/>
    </location>
</feature>
<feature type="active site" description="Charge relay system" evidence="2">
    <location>
        <position position="340"/>
    </location>
</feature>
<evidence type="ECO:0000259" key="3">
    <source>
        <dbReference type="Pfam" id="PF04775"/>
    </source>
</evidence>
<dbReference type="PATRIC" id="fig|1496.854.peg.2709"/>
<sequence>MKVNVYNVESFVDERLKIMVSDLIPNTKLKISVKMEFPWCKGEEFSSYGVFCSNEKGEVDLDLVEPIEGTYKADNCMGLIYSLEKSKTEGKNFAENISIDKPIIMNMIFETSIERKEVELKRIFKSEDITTKYISDEFIGKLFYKQNSNNKTILMLGGSDGNLDALDLLAAPLASRGFNVLTVAYFALEGLPDKLEEVPLEYFEKVFEWISENEITSTKEIFVHGTSKGGELAFLLASRYEQIKKVVVSQPHIYCFQALNGLMSGNDTSSWSYKGEPFPYIKVDNDIFFEEQKKNISKGIPFGFNSTYKKSLKRAENRKEARIKIENSKADILMIAGKEDNIWNSYEACLKALEIFEENNYPYNVELLTYNNMGHPLPIPYIMPLKETLCMSMSGGIFSSGGTVEGNSKGQFESWNRTIEFYKKPLSSDLNNYY</sequence>
<dbReference type="InterPro" id="IPR006862">
    <property type="entry name" value="Thio_Ohase/aa_AcTrfase"/>
</dbReference>
<reference evidence="7 8" key="2">
    <citation type="submission" date="2019-02" db="EMBL/GenBank/DDBJ databases">
        <authorList>
            <consortium name="Pathogen Informatics"/>
        </authorList>
    </citation>
    <scope>NUCLEOTIDE SEQUENCE [LARGE SCALE GENOMIC DNA]</scope>
    <source>
        <strain evidence="8">clo34</strain>
        <strain evidence="7">Clo34</strain>
    </source>
</reference>
<dbReference type="Pfam" id="PF04775">
    <property type="entry name" value="Bile_Hydr_Trans"/>
    <property type="match status" value="1"/>
</dbReference>
<dbReference type="InterPro" id="IPR029058">
    <property type="entry name" value="AB_hydrolase_fold"/>
</dbReference>
<comment type="similarity">
    <text evidence="1">Belongs to the C/M/P thioester hydrolase family.</text>
</comment>
<dbReference type="GeneID" id="66354352"/>
<gene>
    <name evidence="6" type="ORF">BN1096_630108</name>
    <name evidence="5" type="ORF">BN1097_620105</name>
    <name evidence="7" type="ORF">SAMEA1402399_01153</name>
</gene>
<evidence type="ECO:0000259" key="4">
    <source>
        <dbReference type="Pfam" id="PF08840"/>
    </source>
</evidence>
<dbReference type="EMBL" id="LK932401">
    <property type="protein sequence ID" value="CDS87250.1"/>
    <property type="molecule type" value="Genomic_DNA"/>
</dbReference>
<dbReference type="GO" id="GO:0006631">
    <property type="term" value="P:fatty acid metabolic process"/>
    <property type="evidence" value="ECO:0007669"/>
    <property type="project" value="TreeGrafter"/>
</dbReference>
<protein>
    <submittedName>
        <fullName evidence="6 7">Acyl-CoA thioesterase</fullName>
    </submittedName>
</protein>
<dbReference type="Proteomes" id="UP000411588">
    <property type="component" value="Unassembled WGS sequence"/>
</dbReference>
<dbReference type="AlphaFoldDB" id="A0A069AF11"/>
<evidence type="ECO:0000313" key="7">
    <source>
        <dbReference type="EMBL" id="VFD30612.1"/>
    </source>
</evidence>